<keyword evidence="5" id="KW-0256">Endoplasmic reticulum</keyword>
<evidence type="ECO:0000256" key="4">
    <source>
        <dbReference type="ARBA" id="ARBA00022729"/>
    </source>
</evidence>
<keyword evidence="4" id="KW-0732">Signal</keyword>
<feature type="transmembrane region" description="Helical" evidence="10">
    <location>
        <begin position="616"/>
        <end position="637"/>
    </location>
</feature>
<dbReference type="InterPro" id="IPR016574">
    <property type="entry name" value="Nicalin"/>
</dbReference>
<evidence type="ECO:0000256" key="7">
    <source>
        <dbReference type="ARBA" id="ARBA00023136"/>
    </source>
</evidence>
<dbReference type="CDD" id="cd03882">
    <property type="entry name" value="M28_nicalin_like"/>
    <property type="match status" value="1"/>
</dbReference>
<evidence type="ECO:0000259" key="11">
    <source>
        <dbReference type="Pfam" id="PF04389"/>
    </source>
</evidence>
<proteinExistence type="inferred from homology"/>
<sequence length="657" mass="73216">MSRRIGRSFFFMQDNAWPHTAATTSEFLVKSPIRLLPHPAMSPDLNPIEHIWDIMAHRLRNLARQPVSLEDLSQILVQIWNVNKTAQEPHFCFEPVNFLGGNMWLEECDSFAELCRGYLPYYLLIVLPIFIIISPVNPVTASHEFPVFRMHQYDLHGIPHGCRSAPISLEARSLAGWSTSRHCVVAKILDITPFVFQSIRSKAGALVIVLPKKISELTTEEKQHIMSLEESMMYGSETMIPVYFAPWHPELQIILDDIAGGFITDEKTGSAAEAIYNSISASGYQVVVTTGQALPKTDVKVATLHGKLTGTGTEEKLPTIAIVTYYDSTGVAPELSFGADSNASGIAMLLEIARLFSALYSTGRTRPQYNLVFITTGAGKLNYQGSKKWLEDQLDGVEGSIIQDAAYVICLDTVSASNNLYVHVSKPPKENSSGGLFYKELKTVSQSFNTITVDGVHKKINLAEETLAWEHERYSIRRLPAATLSTLKSHEDSTRTTILDVSKEGQVDRLYKHTQIVSEALARHIYNLSSSQIFAGPLDVSKESLSLWFNYFASQPRAASLLTDKNNLLVGTLKEAMARYLGDMKVTFHTPDKQDPEFVFYDVTKATLNVYSVKPAVFDLFLTIGISLYLGILYIIVHNFPHAYALATRFSAKSKTT</sequence>
<dbReference type="InterPro" id="IPR038717">
    <property type="entry name" value="Tc1-like_DDE_dom"/>
</dbReference>
<evidence type="ECO:0000313" key="14">
    <source>
        <dbReference type="Proteomes" id="UP000078492"/>
    </source>
</evidence>
<dbReference type="GO" id="GO:0009966">
    <property type="term" value="P:regulation of signal transduction"/>
    <property type="evidence" value="ECO:0007669"/>
    <property type="project" value="InterPro"/>
</dbReference>
<dbReference type="AlphaFoldDB" id="A0A151IVJ8"/>
<keyword evidence="6 10" id="KW-1133">Transmembrane helix</keyword>
<evidence type="ECO:0000256" key="9">
    <source>
        <dbReference type="ARBA" id="ARBA00034873"/>
    </source>
</evidence>
<feature type="transmembrane region" description="Helical" evidence="10">
    <location>
        <begin position="119"/>
        <end position="136"/>
    </location>
</feature>
<keyword evidence="14" id="KW-1185">Reference proteome</keyword>
<dbReference type="Gene3D" id="3.40.630.10">
    <property type="entry name" value="Zn peptidases"/>
    <property type="match status" value="1"/>
</dbReference>
<protein>
    <recommendedName>
        <fullName evidence="9">BOS complex subunit NCLN</fullName>
    </recommendedName>
</protein>
<dbReference type="Proteomes" id="UP000078492">
    <property type="component" value="Unassembled WGS sequence"/>
</dbReference>
<evidence type="ECO:0000256" key="3">
    <source>
        <dbReference type="ARBA" id="ARBA00022692"/>
    </source>
</evidence>
<comment type="subcellular location">
    <subcellularLocation>
        <location evidence="1">Endoplasmic reticulum membrane</location>
        <topology evidence="1">Single-pass membrane protein</topology>
    </subcellularLocation>
</comment>
<evidence type="ECO:0000256" key="10">
    <source>
        <dbReference type="SAM" id="Phobius"/>
    </source>
</evidence>
<reference evidence="13 14" key="1">
    <citation type="submission" date="2015-09" db="EMBL/GenBank/DDBJ databases">
        <title>Trachymyrmex cornetzi WGS genome.</title>
        <authorList>
            <person name="Nygaard S."/>
            <person name="Hu H."/>
            <person name="Boomsma J."/>
            <person name="Zhang G."/>
        </authorList>
    </citation>
    <scope>NUCLEOTIDE SEQUENCE [LARGE SCALE GENOMIC DNA]</scope>
    <source>
        <strain evidence="13">Tcor2-1</strain>
        <tissue evidence="13">Whole body</tissue>
    </source>
</reference>
<dbReference type="EMBL" id="KQ980895">
    <property type="protein sequence ID" value="KYN11743.1"/>
    <property type="molecule type" value="Genomic_DNA"/>
</dbReference>
<keyword evidence="3 10" id="KW-0812">Transmembrane</keyword>
<evidence type="ECO:0000256" key="1">
    <source>
        <dbReference type="ARBA" id="ARBA00004389"/>
    </source>
</evidence>
<dbReference type="GO" id="GO:0003676">
    <property type="term" value="F:nucleic acid binding"/>
    <property type="evidence" value="ECO:0007669"/>
    <property type="project" value="InterPro"/>
</dbReference>
<name>A0A151IVJ8_9HYME</name>
<evidence type="ECO:0000313" key="13">
    <source>
        <dbReference type="EMBL" id="KYN11743.1"/>
    </source>
</evidence>
<evidence type="ECO:0000256" key="5">
    <source>
        <dbReference type="ARBA" id="ARBA00022824"/>
    </source>
</evidence>
<dbReference type="Pfam" id="PF13358">
    <property type="entry name" value="DDE_3"/>
    <property type="match status" value="1"/>
</dbReference>
<keyword evidence="7 10" id="KW-0472">Membrane</keyword>
<evidence type="ECO:0000256" key="8">
    <source>
        <dbReference type="ARBA" id="ARBA00023180"/>
    </source>
</evidence>
<dbReference type="InterPro" id="IPR007484">
    <property type="entry name" value="Peptidase_M28"/>
</dbReference>
<dbReference type="STRING" id="471704.A0A151IVJ8"/>
<dbReference type="PANTHER" id="PTHR31826">
    <property type="entry name" value="NICALIN"/>
    <property type="match status" value="1"/>
</dbReference>
<dbReference type="InterPro" id="IPR036397">
    <property type="entry name" value="RNaseH_sf"/>
</dbReference>
<gene>
    <name evidence="13" type="ORF">ALC57_16077</name>
</gene>
<evidence type="ECO:0000259" key="12">
    <source>
        <dbReference type="Pfam" id="PF13358"/>
    </source>
</evidence>
<comment type="similarity">
    <text evidence="2">Belongs to the nicastrin family.</text>
</comment>
<evidence type="ECO:0000256" key="6">
    <source>
        <dbReference type="ARBA" id="ARBA00022989"/>
    </source>
</evidence>
<feature type="domain" description="Tc1-like transposase DDE" evidence="12">
    <location>
        <begin position="12"/>
        <end position="70"/>
    </location>
</feature>
<accession>A0A151IVJ8</accession>
<dbReference type="SUPFAM" id="SSF53187">
    <property type="entry name" value="Zn-dependent exopeptidases"/>
    <property type="match status" value="1"/>
</dbReference>
<dbReference type="Pfam" id="PF04389">
    <property type="entry name" value="Peptidase_M28"/>
    <property type="match status" value="1"/>
</dbReference>
<organism evidence="13 14">
    <name type="scientific">Trachymyrmex cornetzi</name>
    <dbReference type="NCBI Taxonomy" id="471704"/>
    <lineage>
        <taxon>Eukaryota</taxon>
        <taxon>Metazoa</taxon>
        <taxon>Ecdysozoa</taxon>
        <taxon>Arthropoda</taxon>
        <taxon>Hexapoda</taxon>
        <taxon>Insecta</taxon>
        <taxon>Pterygota</taxon>
        <taxon>Neoptera</taxon>
        <taxon>Endopterygota</taxon>
        <taxon>Hymenoptera</taxon>
        <taxon>Apocrita</taxon>
        <taxon>Aculeata</taxon>
        <taxon>Formicoidea</taxon>
        <taxon>Formicidae</taxon>
        <taxon>Myrmicinae</taxon>
        <taxon>Trachymyrmex</taxon>
    </lineage>
</organism>
<dbReference type="Gene3D" id="3.30.420.10">
    <property type="entry name" value="Ribonuclease H-like superfamily/Ribonuclease H"/>
    <property type="match status" value="1"/>
</dbReference>
<keyword evidence="8" id="KW-0325">Glycoprotein</keyword>
<evidence type="ECO:0000256" key="2">
    <source>
        <dbReference type="ARBA" id="ARBA00007717"/>
    </source>
</evidence>
<feature type="domain" description="Peptidase M28" evidence="11">
    <location>
        <begin position="308"/>
        <end position="446"/>
    </location>
</feature>
<dbReference type="GO" id="GO:0005789">
    <property type="term" value="C:endoplasmic reticulum membrane"/>
    <property type="evidence" value="ECO:0007669"/>
    <property type="project" value="UniProtKB-SubCell"/>
</dbReference>